<evidence type="ECO:0000256" key="3">
    <source>
        <dbReference type="ARBA" id="ARBA00022801"/>
    </source>
</evidence>
<dbReference type="SUPFAM" id="SSF53774">
    <property type="entry name" value="Glutaminase/Asparaginase"/>
    <property type="match status" value="1"/>
</dbReference>
<protein>
    <recommendedName>
        <fullName evidence="1">asparaginase</fullName>
        <ecNumber evidence="1">3.5.1.1</ecNumber>
    </recommendedName>
</protein>
<sequence>MAAPPTKIFVGRLPLDAKQEDLRALFEKYGVITECDVLNRFGFVHMKSEEMAKRAIAALHNSEFMGSRITVEPSTGKKGAGGGGGGGGGGRGGRSPGGRGGGPVGRNGGFGGGRPSPYDRPRGLGGDRYGPPGGLPPSNGYYEDFDMYGRRGPAPVSRDPYGPPSYERRGYEPAYGDRYGGGGGDRDRRPMPPMGGSPYDRRPPPSADYPQSRAGPEYRRRTPPPGPMGDTYGRFDRDVYEAVPSDPYGSRRPLFLLAEKRHVMKKKDKEYTTIFVNAQPNNKNRNVFVVGPCSTVEKMLSGRIKETAAMATSSALLEADDDSEIVSTSPGNAGPPIDAAHVPKKLWRHSSMDVCANLEAKNESKVLVLYTGGTIGMMRNENGALVPMANALERMIRKAIHLHDEKYATARFGAGNTHKAPLALPSLGPDAKRILYTIYEYEPLLDSSNMTMDDWINIAKDLRRSYELFDGFVILHGTDTLSYTASALSFMLENLGKTVIVTGSQIPIFEIRSDGRDNFLGALIVAGSYCIPEVCVFFNHKLYRGNRTVKRSNGSLDAFDSPNLPSLAHFGIDVHVEYRSVFRPVTIDRFRVHSILNRNVCLLRLFPSITIQTVRALLHPPIEGIVMQTYGSGNVPSNRLDLIDELRRATQKGVLIINTTQCCHGAVQAIYETGAALLEAGVIPGADMTPEAALTKLSYVLSKDEWDLETKRQMMMTNLRGELTLPHTTLVKEMELIEALARSLHLSSSEEMDQLKDVLFPSLICSAVKTEDLSRLESLEKYGANLSASDSDGRTPLHVAAGEGRLSVVEFLLGRGASVHSRDRSGNTPLMSAVLGDHQEVISVLVQCGAHLTNGPHTIGEMLCGCAAKGNVKRLTSLMKAGADLNQPDVSNRTALHLAVHHKQESCVTFLLKNKVLFDKKDDFGLTPADIARKFEHANILEMLTNH</sequence>
<dbReference type="SUPFAM" id="SSF48403">
    <property type="entry name" value="Ankyrin repeat"/>
    <property type="match status" value="1"/>
</dbReference>
<feature type="binding site" evidence="8">
    <location>
        <begin position="478"/>
        <end position="479"/>
    </location>
    <ligand>
        <name>substrate</name>
    </ligand>
</feature>
<feature type="binding site" evidence="8">
    <location>
        <position position="447"/>
    </location>
    <ligand>
        <name>substrate</name>
    </ligand>
</feature>
<dbReference type="PROSITE" id="PS50102">
    <property type="entry name" value="RRM"/>
    <property type="match status" value="1"/>
</dbReference>
<feature type="active site" evidence="11">
    <location>
        <position position="478"/>
    </location>
</feature>
<dbReference type="PRINTS" id="PR00139">
    <property type="entry name" value="ASNGLNASE"/>
</dbReference>
<comment type="similarity">
    <text evidence="6">In the N-terminal section; belongs to the asparaginase 1 family.</text>
</comment>
<dbReference type="InterPro" id="IPR027473">
    <property type="entry name" value="L-asparaginase_C"/>
</dbReference>
<evidence type="ECO:0000259" key="13">
    <source>
        <dbReference type="PROSITE" id="PS50102"/>
    </source>
</evidence>
<dbReference type="SUPFAM" id="SSF54928">
    <property type="entry name" value="RNA-binding domain, RBD"/>
    <property type="match status" value="1"/>
</dbReference>
<feature type="compositionally biased region" description="Gly residues" evidence="12">
    <location>
        <begin position="123"/>
        <end position="132"/>
    </location>
</feature>
<feature type="repeat" description="ANK" evidence="9">
    <location>
        <begin position="825"/>
        <end position="857"/>
    </location>
</feature>
<dbReference type="SMART" id="SM00248">
    <property type="entry name" value="ANK"/>
    <property type="match status" value="3"/>
</dbReference>
<comment type="caution">
    <text evidence="14">The sequence shown here is derived from an EMBL/GenBank/DDBJ whole genome shotgun (WGS) entry which is preliminary data.</text>
</comment>
<dbReference type="PROSITE" id="PS51732">
    <property type="entry name" value="ASN_GLN_ASE_3"/>
    <property type="match status" value="1"/>
</dbReference>
<feature type="domain" description="RRM" evidence="13">
    <location>
        <begin position="6"/>
        <end position="76"/>
    </location>
</feature>
<evidence type="ECO:0000256" key="1">
    <source>
        <dbReference type="ARBA" id="ARBA00012920"/>
    </source>
</evidence>
<feature type="repeat" description="ANK" evidence="9">
    <location>
        <begin position="891"/>
        <end position="923"/>
    </location>
</feature>
<dbReference type="EC" id="3.5.1.1" evidence="1"/>
<dbReference type="FunFam" id="3.40.50.1170:FF:000003">
    <property type="entry name" value="60 kDa lysophospholipase"/>
    <property type="match status" value="1"/>
</dbReference>
<evidence type="ECO:0000256" key="2">
    <source>
        <dbReference type="ARBA" id="ARBA00022737"/>
    </source>
</evidence>
<evidence type="ECO:0000256" key="11">
    <source>
        <dbReference type="PROSITE-ProRule" id="PRU10100"/>
    </source>
</evidence>
<dbReference type="InterPro" id="IPR036770">
    <property type="entry name" value="Ankyrin_rpt-contain_sf"/>
</dbReference>
<dbReference type="GO" id="GO:0003723">
    <property type="term" value="F:RNA binding"/>
    <property type="evidence" value="ECO:0007669"/>
    <property type="project" value="UniProtKB-UniRule"/>
</dbReference>
<keyword evidence="15" id="KW-1185">Reference proteome</keyword>
<dbReference type="GO" id="GO:0004067">
    <property type="term" value="F:asparaginase activity"/>
    <property type="evidence" value="ECO:0007669"/>
    <property type="project" value="UniProtKB-UniRule"/>
</dbReference>
<dbReference type="Gene3D" id="1.25.40.20">
    <property type="entry name" value="Ankyrin repeat-containing domain"/>
    <property type="match status" value="1"/>
</dbReference>
<dbReference type="Pfam" id="PF12796">
    <property type="entry name" value="Ank_2"/>
    <property type="match status" value="2"/>
</dbReference>
<dbReference type="PROSITE" id="PS50088">
    <property type="entry name" value="ANK_REPEAT"/>
    <property type="match status" value="3"/>
</dbReference>
<evidence type="ECO:0000256" key="9">
    <source>
        <dbReference type="PROSITE-ProRule" id="PRU00023"/>
    </source>
</evidence>
<dbReference type="OrthoDB" id="542841at2759"/>
<dbReference type="Gene3D" id="3.40.50.1170">
    <property type="entry name" value="L-asparaginase, N-terminal domain"/>
    <property type="match status" value="1"/>
</dbReference>
<dbReference type="PANTHER" id="PTHR11707">
    <property type="entry name" value="L-ASPARAGINASE"/>
    <property type="match status" value="1"/>
</dbReference>
<dbReference type="InterPro" id="IPR006034">
    <property type="entry name" value="Asparaginase/glutaminase-like"/>
</dbReference>
<keyword evidence="2" id="KW-0677">Repeat</keyword>
<feature type="repeat" description="ANK" evidence="9">
    <location>
        <begin position="792"/>
        <end position="824"/>
    </location>
</feature>
<dbReference type="InterPro" id="IPR027475">
    <property type="entry name" value="Asparaginase/glutaminase_AS2"/>
</dbReference>
<dbReference type="InterPro" id="IPR036152">
    <property type="entry name" value="Asp/glu_Ase-like_sf"/>
</dbReference>
<dbReference type="InterPro" id="IPR000504">
    <property type="entry name" value="RRM_dom"/>
</dbReference>
<evidence type="ECO:0000256" key="10">
    <source>
        <dbReference type="PROSITE-ProRule" id="PRU00176"/>
    </source>
</evidence>
<reference evidence="14" key="1">
    <citation type="submission" date="2021-11" db="EMBL/GenBank/DDBJ databases">
        <authorList>
            <person name="Schell T."/>
        </authorList>
    </citation>
    <scope>NUCLEOTIDE SEQUENCE</scope>
    <source>
        <strain evidence="14">M5</strain>
    </source>
</reference>
<feature type="active site" description="O-isoaspartyl threonine intermediate" evidence="7">
    <location>
        <position position="374"/>
    </location>
</feature>
<evidence type="ECO:0000256" key="8">
    <source>
        <dbReference type="PIRSR" id="PIRSR001220-2"/>
    </source>
</evidence>
<dbReference type="PIRSF" id="PIRSF001220">
    <property type="entry name" value="L-ASNase_gatD"/>
    <property type="match status" value="1"/>
</dbReference>
<evidence type="ECO:0000256" key="5">
    <source>
        <dbReference type="ARBA" id="ARBA00023043"/>
    </source>
</evidence>
<evidence type="ECO:0000313" key="15">
    <source>
        <dbReference type="Proteomes" id="UP000789390"/>
    </source>
</evidence>
<name>A0A8J2WNB0_9CRUS</name>
<proteinExistence type="inferred from homology"/>
<organism evidence="14 15">
    <name type="scientific">Daphnia galeata</name>
    <dbReference type="NCBI Taxonomy" id="27404"/>
    <lineage>
        <taxon>Eukaryota</taxon>
        <taxon>Metazoa</taxon>
        <taxon>Ecdysozoa</taxon>
        <taxon>Arthropoda</taxon>
        <taxon>Crustacea</taxon>
        <taxon>Branchiopoda</taxon>
        <taxon>Diplostraca</taxon>
        <taxon>Cladocera</taxon>
        <taxon>Anomopoda</taxon>
        <taxon>Daphniidae</taxon>
        <taxon>Daphnia</taxon>
    </lineage>
</organism>
<dbReference type="InterPro" id="IPR041725">
    <property type="entry name" value="L-asparaginase_I"/>
</dbReference>
<dbReference type="InterPro" id="IPR012677">
    <property type="entry name" value="Nucleotide-bd_a/b_plait_sf"/>
</dbReference>
<gene>
    <name evidence="14" type="ORF">DGAL_LOCUS13051</name>
</gene>
<dbReference type="InterPro" id="IPR002110">
    <property type="entry name" value="Ankyrin_rpt"/>
</dbReference>
<dbReference type="Pfam" id="PF00076">
    <property type="entry name" value="RRM_1"/>
    <property type="match status" value="1"/>
</dbReference>
<dbReference type="Pfam" id="PF00710">
    <property type="entry name" value="Asparaginase"/>
    <property type="match status" value="1"/>
</dbReference>
<dbReference type="InterPro" id="IPR027474">
    <property type="entry name" value="L-asparaginase_N"/>
</dbReference>
<dbReference type="Gene3D" id="3.40.50.40">
    <property type="match status" value="1"/>
</dbReference>
<evidence type="ECO:0000256" key="4">
    <source>
        <dbReference type="ARBA" id="ARBA00022884"/>
    </source>
</evidence>
<dbReference type="PIRSF" id="PIRSF500176">
    <property type="entry name" value="L_ASNase"/>
    <property type="match status" value="1"/>
</dbReference>
<dbReference type="NCBIfam" id="TIGR00519">
    <property type="entry name" value="asnASE_I"/>
    <property type="match status" value="1"/>
</dbReference>
<dbReference type="CDD" id="cd12343">
    <property type="entry name" value="RRM1_2_CoAA_like"/>
    <property type="match status" value="1"/>
</dbReference>
<dbReference type="PANTHER" id="PTHR11707:SF28">
    <property type="entry name" value="60 KDA LYSOPHOSPHOLIPASE"/>
    <property type="match status" value="1"/>
</dbReference>
<dbReference type="InterPro" id="IPR040919">
    <property type="entry name" value="Asparaginase_C"/>
</dbReference>
<evidence type="ECO:0000313" key="14">
    <source>
        <dbReference type="EMBL" id="CAH0109571.1"/>
    </source>
</evidence>
<dbReference type="GO" id="GO:0009066">
    <property type="term" value="P:aspartate family amino acid metabolic process"/>
    <property type="evidence" value="ECO:0007669"/>
    <property type="project" value="UniProtKB-ARBA"/>
</dbReference>
<dbReference type="InterPro" id="IPR037152">
    <property type="entry name" value="L-asparaginase_N_sf"/>
</dbReference>
<keyword evidence="4 10" id="KW-0694">RNA-binding</keyword>
<keyword evidence="5 9" id="KW-0040">ANK repeat</keyword>
<dbReference type="EMBL" id="CAKKLH010000292">
    <property type="protein sequence ID" value="CAH0109571.1"/>
    <property type="molecule type" value="Genomic_DNA"/>
</dbReference>
<dbReference type="SMART" id="SM00870">
    <property type="entry name" value="Asparaginase"/>
    <property type="match status" value="1"/>
</dbReference>
<dbReference type="FunFam" id="3.30.70.330:FF:001212">
    <property type="entry name" value="Uncharacterized protein, isoform A"/>
    <property type="match status" value="1"/>
</dbReference>
<evidence type="ECO:0000256" key="7">
    <source>
        <dbReference type="PIRSR" id="PIRSR001220-1"/>
    </source>
</evidence>
<dbReference type="InterPro" id="IPR006033">
    <property type="entry name" value="AsnA_fam"/>
</dbReference>
<dbReference type="Pfam" id="PF17763">
    <property type="entry name" value="Asparaginase_C"/>
    <property type="match status" value="1"/>
</dbReference>
<keyword evidence="3" id="KW-0378">Hydrolase</keyword>
<dbReference type="Gene3D" id="3.30.70.330">
    <property type="match status" value="1"/>
</dbReference>
<evidence type="ECO:0000256" key="6">
    <source>
        <dbReference type="ARBA" id="ARBA00061199"/>
    </source>
</evidence>
<dbReference type="InterPro" id="IPR035979">
    <property type="entry name" value="RBD_domain_sf"/>
</dbReference>
<dbReference type="FunFam" id="3.40.50.40:FF:000001">
    <property type="entry name" value="L-asparaginase 1"/>
    <property type="match status" value="1"/>
</dbReference>
<dbReference type="AlphaFoldDB" id="A0A8J2WNB0"/>
<dbReference type="CDD" id="cd08963">
    <property type="entry name" value="L-asparaginase_I"/>
    <property type="match status" value="1"/>
</dbReference>
<dbReference type="Proteomes" id="UP000789390">
    <property type="component" value="Unassembled WGS sequence"/>
</dbReference>
<dbReference type="SMART" id="SM00360">
    <property type="entry name" value="RRM"/>
    <property type="match status" value="1"/>
</dbReference>
<feature type="compositionally biased region" description="Gly residues" evidence="12">
    <location>
        <begin position="78"/>
        <end position="114"/>
    </location>
</feature>
<feature type="region of interest" description="Disordered" evidence="12">
    <location>
        <begin position="71"/>
        <end position="234"/>
    </location>
</feature>
<dbReference type="PROSITE" id="PS00917">
    <property type="entry name" value="ASN_GLN_ASE_2"/>
    <property type="match status" value="1"/>
</dbReference>
<accession>A0A8J2WNB0</accession>
<dbReference type="SFLD" id="SFLDS00057">
    <property type="entry name" value="Glutaminase/Asparaginase"/>
    <property type="match status" value="1"/>
</dbReference>
<evidence type="ECO:0000256" key="12">
    <source>
        <dbReference type="SAM" id="MobiDB-lite"/>
    </source>
</evidence>
<dbReference type="PROSITE" id="PS50297">
    <property type="entry name" value="ANK_REP_REGION"/>
    <property type="match status" value="2"/>
</dbReference>